<accession>A0A6G7WJ77</accession>
<dbReference type="Proteomes" id="UP000501830">
    <property type="component" value="Chromosome"/>
</dbReference>
<comment type="catalytic activity">
    <reaction evidence="3">
        <text>(R)-mevalonate + 2 NAD(+) + CoA = (3S)-3-hydroxy-3-methylglutaryl-CoA + 2 NADH + 2 H(+)</text>
        <dbReference type="Rhea" id="RHEA:14833"/>
        <dbReference type="ChEBI" id="CHEBI:15378"/>
        <dbReference type="ChEBI" id="CHEBI:36464"/>
        <dbReference type="ChEBI" id="CHEBI:43074"/>
        <dbReference type="ChEBI" id="CHEBI:57287"/>
        <dbReference type="ChEBI" id="CHEBI:57540"/>
        <dbReference type="ChEBI" id="CHEBI:57945"/>
        <dbReference type="EC" id="1.1.1.88"/>
    </reaction>
</comment>
<dbReference type="Pfam" id="PF00368">
    <property type="entry name" value="HMG-CoA_red"/>
    <property type="match status" value="1"/>
</dbReference>
<evidence type="ECO:0000313" key="5">
    <source>
        <dbReference type="Proteomes" id="UP000501830"/>
    </source>
</evidence>
<evidence type="ECO:0000256" key="1">
    <source>
        <dbReference type="ARBA" id="ARBA00007661"/>
    </source>
</evidence>
<dbReference type="UniPathway" id="UPA00257">
    <property type="reaction ID" value="UER00367"/>
</dbReference>
<dbReference type="Gene3D" id="1.10.8.660">
    <property type="match status" value="1"/>
</dbReference>
<dbReference type="InterPro" id="IPR009023">
    <property type="entry name" value="HMG_CoA_Rdtase_NAD(P)-bd_sf"/>
</dbReference>
<dbReference type="GO" id="GO:0015936">
    <property type="term" value="P:coenzyme A metabolic process"/>
    <property type="evidence" value="ECO:0007669"/>
    <property type="project" value="InterPro"/>
</dbReference>
<dbReference type="SUPFAM" id="SSF55035">
    <property type="entry name" value="NAD-binding domain of HMG-CoA reductase"/>
    <property type="match status" value="1"/>
</dbReference>
<dbReference type="Gene3D" id="3.90.770.10">
    <property type="entry name" value="3-hydroxy-3-methylglutaryl-coenzyme A Reductase, Chain A, domain 2"/>
    <property type="match status" value="2"/>
</dbReference>
<name>A0A6G7WJ77_9LACT</name>
<dbReference type="EMBL" id="CP049889">
    <property type="protein sequence ID" value="QIK52279.1"/>
    <property type="molecule type" value="Genomic_DNA"/>
</dbReference>
<keyword evidence="3" id="KW-0520">NAD</keyword>
<dbReference type="SUPFAM" id="SSF56542">
    <property type="entry name" value="Substrate-binding domain of HMG-CoA reductase"/>
    <property type="match status" value="1"/>
</dbReference>
<dbReference type="InterPro" id="IPR002202">
    <property type="entry name" value="HMG_CoA_Rdtase"/>
</dbReference>
<dbReference type="InterPro" id="IPR023074">
    <property type="entry name" value="HMG_CoA_Rdtase_cat_sf"/>
</dbReference>
<dbReference type="EC" id="1.1.1.88" evidence="3"/>
<dbReference type="InterPro" id="IPR009029">
    <property type="entry name" value="HMG_CoA_Rdtase_sub-bd_dom_sf"/>
</dbReference>
<dbReference type="InterPro" id="IPR023076">
    <property type="entry name" value="HMG_CoA_Rdtase_CS"/>
</dbReference>
<dbReference type="PANTHER" id="PTHR10572">
    <property type="entry name" value="3-HYDROXY-3-METHYLGLUTARYL-COENZYME A REDUCTASE"/>
    <property type="match status" value="1"/>
</dbReference>
<gene>
    <name evidence="4" type="ORF">G7058_09640</name>
</gene>
<protein>
    <recommendedName>
        <fullName evidence="3">3-hydroxy-3-methylglutaryl coenzyme A reductase</fullName>
        <shortName evidence="3">HMG-CoA reductase</shortName>
        <ecNumber evidence="3">1.1.1.88</ecNumber>
    </recommendedName>
</protein>
<dbReference type="InterPro" id="IPR004553">
    <property type="entry name" value="HMG_CoA_Rdtase_bac-typ"/>
</dbReference>
<dbReference type="AlphaFoldDB" id="A0A6G7WJ77"/>
<dbReference type="GO" id="GO:0004420">
    <property type="term" value="F:hydroxymethylglutaryl-CoA reductase (NADPH) activity"/>
    <property type="evidence" value="ECO:0007669"/>
    <property type="project" value="InterPro"/>
</dbReference>
<proteinExistence type="inferred from homology"/>
<keyword evidence="2 3" id="KW-0560">Oxidoreductase</keyword>
<organism evidence="4 5">
    <name type="scientific">Jeotgalibaca porci</name>
    <dbReference type="NCBI Taxonomy" id="1868793"/>
    <lineage>
        <taxon>Bacteria</taxon>
        <taxon>Bacillati</taxon>
        <taxon>Bacillota</taxon>
        <taxon>Bacilli</taxon>
        <taxon>Lactobacillales</taxon>
        <taxon>Carnobacteriaceae</taxon>
        <taxon>Jeotgalibaca</taxon>
    </lineage>
</organism>
<dbReference type="PROSITE" id="PS01192">
    <property type="entry name" value="HMG_COA_REDUCTASE_3"/>
    <property type="match status" value="1"/>
</dbReference>
<dbReference type="NCBIfam" id="TIGR00532">
    <property type="entry name" value="HMG_CoA_R_NAD"/>
    <property type="match status" value="1"/>
</dbReference>
<comment type="pathway">
    <text evidence="3">Metabolic intermediate metabolism; (R)-mevalonate degradation; (S)-3-hydroxy-3-methylglutaryl-CoA from (R)-mevalonate: step 1/1.</text>
</comment>
<keyword evidence="5" id="KW-1185">Reference proteome</keyword>
<dbReference type="KEGG" id="jpo:G7058_09640"/>
<comment type="similarity">
    <text evidence="1 3">Belongs to the HMG-CoA reductase family.</text>
</comment>
<reference evidence="4 5" key="1">
    <citation type="journal article" date="2017" name="Int. J. Syst. Evol. Microbiol.">
        <title>Jeotgalibaca porci sp. nov. and Jeotgalibaca arthritidis sp. nov., isolated from pigs, and emended description of the genus Jeotgalibaca.</title>
        <authorList>
            <person name="Zamora L."/>
            <person name="Perez-Sancho M."/>
            <person name="Dominguez L."/>
            <person name="Fernandez-Garayzabal J.F."/>
            <person name="Vela A.I."/>
        </authorList>
    </citation>
    <scope>NUCLEOTIDE SEQUENCE [LARGE SCALE GENOMIC DNA]</scope>
    <source>
        <strain evidence="4 5">CCUG 69148</strain>
    </source>
</reference>
<evidence type="ECO:0000256" key="2">
    <source>
        <dbReference type="ARBA" id="ARBA00023002"/>
    </source>
</evidence>
<evidence type="ECO:0000256" key="3">
    <source>
        <dbReference type="RuleBase" id="RU361219"/>
    </source>
</evidence>
<sequence>MELEDKETHYLSKFYQKSKSERIEALVKSGVLSEESAKAFTDDLQLSAEIADSMIENQLATYQLPFGVALNFLIDDEAYAVPMAIEEPSVVAAASSAAKLFAPYGGFKTATTTRTMIGQVILTDIPDCLQAIKVLEDAEATIIQAANDAHPSIVRRGGGADVISLNHIKEDIAAGTPEFLILHLYVKTLEAMGANIINTMMEAIIPLVEELSGGKALMGILSNYATECLATATCRIPSTALATNDWSGEEVRDRIVLASHAAVVDPYRAVTHNKGIMNGIDAVVIATGNDWRAISAGVHAYASRSGQYRSLTNWSKGENGDLVGELTIPLPIGAVGGSISFHPGAKIAHELLGNPSADTLESIIVSVGLAQNFSAIRALVTDGIQRGHMALHSRSLAISAGAQGDEIMIVSEKLNQSKNMNLATAKEILESFRQSE</sequence>
<dbReference type="GO" id="GO:0140643">
    <property type="term" value="F:hydroxymethylglutaryl-CoA reductase (NADH) activity"/>
    <property type="evidence" value="ECO:0007669"/>
    <property type="project" value="UniProtKB-EC"/>
</dbReference>
<evidence type="ECO:0000313" key="4">
    <source>
        <dbReference type="EMBL" id="QIK52279.1"/>
    </source>
</evidence>
<dbReference type="CDD" id="cd00644">
    <property type="entry name" value="HMG-CoA_reductase_classII"/>
    <property type="match status" value="1"/>
</dbReference>
<dbReference type="PANTHER" id="PTHR10572:SF24">
    <property type="entry name" value="3-HYDROXY-3-METHYLGLUTARYL-COENZYME A REDUCTASE"/>
    <property type="match status" value="1"/>
</dbReference>
<dbReference type="PROSITE" id="PS50065">
    <property type="entry name" value="HMG_COA_REDUCTASE_4"/>
    <property type="match status" value="1"/>
</dbReference>